<evidence type="ECO:0000256" key="2">
    <source>
        <dbReference type="ARBA" id="ARBA00022801"/>
    </source>
</evidence>
<name>A0A5C4TI54_FRUSA</name>
<dbReference type="EC" id="3.1.3.48" evidence="5"/>
<dbReference type="EMBL" id="QFCR01000014">
    <property type="protein sequence ID" value="TNK90218.1"/>
    <property type="molecule type" value="Genomic_DNA"/>
</dbReference>
<dbReference type="InterPro" id="IPR016195">
    <property type="entry name" value="Pol/histidinol_Pase-like"/>
</dbReference>
<comment type="catalytic activity">
    <reaction evidence="4 5">
        <text>O-phospho-L-tyrosyl-[protein] + H2O = L-tyrosyl-[protein] + phosphate</text>
        <dbReference type="Rhea" id="RHEA:10684"/>
        <dbReference type="Rhea" id="RHEA-COMP:10136"/>
        <dbReference type="Rhea" id="RHEA-COMP:20101"/>
        <dbReference type="ChEBI" id="CHEBI:15377"/>
        <dbReference type="ChEBI" id="CHEBI:43474"/>
        <dbReference type="ChEBI" id="CHEBI:46858"/>
        <dbReference type="ChEBI" id="CHEBI:61978"/>
        <dbReference type="EC" id="3.1.3.48"/>
    </reaction>
</comment>
<dbReference type="GO" id="GO:0004725">
    <property type="term" value="F:protein tyrosine phosphatase activity"/>
    <property type="evidence" value="ECO:0007669"/>
    <property type="project" value="UniProtKB-UniRule"/>
</dbReference>
<accession>A0A5C4TI54</accession>
<dbReference type="SUPFAM" id="SSF89550">
    <property type="entry name" value="PHP domain-like"/>
    <property type="match status" value="1"/>
</dbReference>
<gene>
    <name evidence="6" type="ORF">DID87_04900</name>
</gene>
<evidence type="ECO:0000313" key="7">
    <source>
        <dbReference type="Proteomes" id="UP000313312"/>
    </source>
</evidence>
<reference evidence="6 7" key="1">
    <citation type="submission" date="2018-05" db="EMBL/GenBank/DDBJ databases">
        <title>Lactobacillus sanfranciscensis Ah4 draft denome sequence.</title>
        <authorList>
            <person name="Zhang G."/>
        </authorList>
    </citation>
    <scope>NUCLEOTIDE SEQUENCE [LARGE SCALE GENOMIC DNA]</scope>
    <source>
        <strain evidence="6 7">Ah4</strain>
    </source>
</reference>
<comment type="similarity">
    <text evidence="1 5">Belongs to the metallo-dependent hydrolases superfamily. CpsB/CapC family.</text>
</comment>
<dbReference type="Pfam" id="PF19567">
    <property type="entry name" value="CpsB_CapC"/>
    <property type="match status" value="1"/>
</dbReference>
<dbReference type="AlphaFoldDB" id="A0A5C4TI54"/>
<dbReference type="PIRSF" id="PIRSF016557">
    <property type="entry name" value="Caps_synth_CpsB"/>
    <property type="match status" value="1"/>
</dbReference>
<dbReference type="RefSeq" id="WP_014082489.1">
    <property type="nucleotide sequence ID" value="NZ_CP118925.1"/>
</dbReference>
<dbReference type="GO" id="GO:0030145">
    <property type="term" value="F:manganese ion binding"/>
    <property type="evidence" value="ECO:0007669"/>
    <property type="project" value="UniProtKB-UniRule"/>
</dbReference>
<proteinExistence type="inferred from homology"/>
<dbReference type="InterPro" id="IPR016667">
    <property type="entry name" value="Caps_polysacc_synth_CpsB/CapC"/>
</dbReference>
<dbReference type="PANTHER" id="PTHR39181:SF1">
    <property type="entry name" value="TYROSINE-PROTEIN PHOSPHATASE YWQE"/>
    <property type="match status" value="1"/>
</dbReference>
<dbReference type="GeneID" id="93161178"/>
<dbReference type="PANTHER" id="PTHR39181">
    <property type="entry name" value="TYROSINE-PROTEIN PHOSPHATASE YWQE"/>
    <property type="match status" value="1"/>
</dbReference>
<sequence>MIDIHCHILPGVDDGSPDMETSLKLAEVAEKEGITAALLTPHHMDGEYVNHKNDVEKEVAEFQKQINDHGINFKVFPGQEVHITGELLYEIDDGDILFADPYNRYLMLELPHTGVPEYTENMLFELIARGITPVIVHPERNYGFQDDHDLLYSFVEQGAATQLTASSYLGVFGKEVEKFTEEIIKANLGTTFASDAHNFKGRRYRMGDAYNKLKKQFGIKMVARYEYNAKAILNGDDIEQGTIMPIKKKKKFLGLF</sequence>
<dbReference type="Gene3D" id="3.20.20.140">
    <property type="entry name" value="Metal-dependent hydrolases"/>
    <property type="match status" value="1"/>
</dbReference>
<dbReference type="OMA" id="MHNLGPR"/>
<comment type="caution">
    <text evidence="6">The sequence shown here is derived from an EMBL/GenBank/DDBJ whole genome shotgun (WGS) entry which is preliminary data.</text>
</comment>
<evidence type="ECO:0000256" key="5">
    <source>
        <dbReference type="PIRNR" id="PIRNR016557"/>
    </source>
</evidence>
<evidence type="ECO:0000313" key="6">
    <source>
        <dbReference type="EMBL" id="TNK90218.1"/>
    </source>
</evidence>
<protein>
    <recommendedName>
        <fullName evidence="5">Tyrosine-protein phosphatase</fullName>
        <ecNumber evidence="5">3.1.3.48</ecNumber>
    </recommendedName>
</protein>
<dbReference type="Proteomes" id="UP000313312">
    <property type="component" value="Unassembled WGS sequence"/>
</dbReference>
<evidence type="ECO:0000256" key="4">
    <source>
        <dbReference type="ARBA" id="ARBA00051722"/>
    </source>
</evidence>
<keyword evidence="2 5" id="KW-0378">Hydrolase</keyword>
<evidence type="ECO:0000256" key="3">
    <source>
        <dbReference type="ARBA" id="ARBA00022912"/>
    </source>
</evidence>
<organism evidence="6 7">
    <name type="scientific">Fructilactobacillus sanfranciscensis</name>
    <name type="common">Lactobacillus sanfranciscensis</name>
    <dbReference type="NCBI Taxonomy" id="1625"/>
    <lineage>
        <taxon>Bacteria</taxon>
        <taxon>Bacillati</taxon>
        <taxon>Bacillota</taxon>
        <taxon>Bacilli</taxon>
        <taxon>Lactobacillales</taxon>
        <taxon>Lactobacillaceae</taxon>
        <taxon>Fructilactobacillus</taxon>
    </lineage>
</organism>
<keyword evidence="3 5" id="KW-0904">Protein phosphatase</keyword>
<evidence type="ECO:0000256" key="1">
    <source>
        <dbReference type="ARBA" id="ARBA00005750"/>
    </source>
</evidence>